<organism evidence="2 3">
    <name type="scientific">Petromyzon marinus</name>
    <name type="common">Sea lamprey</name>
    <dbReference type="NCBI Taxonomy" id="7757"/>
    <lineage>
        <taxon>Eukaryota</taxon>
        <taxon>Metazoa</taxon>
        <taxon>Chordata</taxon>
        <taxon>Craniata</taxon>
        <taxon>Vertebrata</taxon>
        <taxon>Cyclostomata</taxon>
        <taxon>Hyperoartia</taxon>
        <taxon>Petromyzontiformes</taxon>
        <taxon>Petromyzontidae</taxon>
        <taxon>Petromyzon</taxon>
    </lineage>
</organism>
<feature type="region of interest" description="Disordered" evidence="1">
    <location>
        <begin position="1"/>
        <end position="28"/>
    </location>
</feature>
<dbReference type="AlphaFoldDB" id="A0AAJ7SVQ9"/>
<protein>
    <submittedName>
        <fullName evidence="3">Ribonuclease H2 subunit C</fullName>
    </submittedName>
</protein>
<reference evidence="3" key="1">
    <citation type="submission" date="2025-08" db="UniProtKB">
        <authorList>
            <consortium name="RefSeq"/>
        </authorList>
    </citation>
    <scope>IDENTIFICATION</scope>
    <source>
        <tissue evidence="3">Sperm</tissue>
    </source>
</reference>
<accession>A0AAJ7SVQ9</accession>
<dbReference type="InterPro" id="IPR052863">
    <property type="entry name" value="RNase_H2_subunit_C"/>
</dbReference>
<dbReference type="PANTHER" id="PTHR47063:SF1">
    <property type="entry name" value="RIBONUCLEASE H2 SUBUNIT C"/>
    <property type="match status" value="1"/>
</dbReference>
<dbReference type="RefSeq" id="XP_032806129.1">
    <property type="nucleotide sequence ID" value="XM_032950238.1"/>
</dbReference>
<name>A0AAJ7SVQ9_PETMA</name>
<dbReference type="Proteomes" id="UP001318040">
    <property type="component" value="Chromosome 9"/>
</dbReference>
<evidence type="ECO:0000313" key="3">
    <source>
        <dbReference type="RefSeq" id="XP_032806129.1"/>
    </source>
</evidence>
<dbReference type="Gene3D" id="2.40.128.680">
    <property type="match status" value="1"/>
</dbReference>
<dbReference type="CDD" id="cd09271">
    <property type="entry name" value="RNase_H2-C"/>
    <property type="match status" value="1"/>
</dbReference>
<dbReference type="GO" id="GO:0006401">
    <property type="term" value="P:RNA catabolic process"/>
    <property type="evidence" value="ECO:0007669"/>
    <property type="project" value="InterPro"/>
</dbReference>
<evidence type="ECO:0000313" key="2">
    <source>
        <dbReference type="Proteomes" id="UP001318040"/>
    </source>
</evidence>
<sequence length="144" mass="15255">MSVALGRASLAQARSEAQSDPPARGTVHRLPCRVHCTGPARVAAFFSPAVRTGDGDELKTSFRGRELKGRAVPLPPGYSGVVVREESAGTSVRHEDRRATALRAFSAISHWNLETAPSGDDALPMALGWPALADAIHGSEDEDD</sequence>
<gene>
    <name evidence="3" type="primary">RNASEH2C</name>
</gene>
<dbReference type="Pfam" id="PF08615">
    <property type="entry name" value="RNase_H2_suC"/>
    <property type="match status" value="1"/>
</dbReference>
<dbReference type="GO" id="GO:0032299">
    <property type="term" value="C:ribonuclease H2 complex"/>
    <property type="evidence" value="ECO:0007669"/>
    <property type="project" value="InterPro"/>
</dbReference>
<dbReference type="PANTHER" id="PTHR47063">
    <property type="entry name" value="RIBONUCLEASE H2 SUBUNIT C"/>
    <property type="match status" value="1"/>
</dbReference>
<dbReference type="InterPro" id="IPR013924">
    <property type="entry name" value="RNase_H2_suC"/>
</dbReference>
<proteinExistence type="predicted"/>
<dbReference type="CTD" id="84153"/>
<keyword evidence="2" id="KW-1185">Reference proteome</keyword>
<evidence type="ECO:0000256" key="1">
    <source>
        <dbReference type="SAM" id="MobiDB-lite"/>
    </source>
</evidence>
<dbReference type="KEGG" id="pmrn:116940422"/>